<proteinExistence type="predicted"/>
<organism evidence="1 2">
    <name type="scientific">Hyaloscypha variabilis (strain UAMH 11265 / GT02V1 / F)</name>
    <name type="common">Meliniomyces variabilis</name>
    <dbReference type="NCBI Taxonomy" id="1149755"/>
    <lineage>
        <taxon>Eukaryota</taxon>
        <taxon>Fungi</taxon>
        <taxon>Dikarya</taxon>
        <taxon>Ascomycota</taxon>
        <taxon>Pezizomycotina</taxon>
        <taxon>Leotiomycetes</taxon>
        <taxon>Helotiales</taxon>
        <taxon>Hyaloscyphaceae</taxon>
        <taxon>Hyaloscypha</taxon>
        <taxon>Hyaloscypha variabilis</taxon>
    </lineage>
</organism>
<sequence>MHAMASSGSTKVESARMWQESALHVDYRVLLSQAKGGLGGVAFEVRVGRKLARRSGMLMFGGDNKVSSRQEEGSTMNCSCSKGRCRGVVVFVNCWKGECSQRQQPVHQLLCAYQGRDSQTHFKQRAFRRLTTHPAASSLAASRLVIYTQPLANRTAYQEYLFTFGSSDAASPLSQCARSTASTKLSTWRCWGVSCHGNDRRLERLVVGIGAKGLSITAG</sequence>
<reference evidence="1 2" key="1">
    <citation type="submission" date="2016-04" db="EMBL/GenBank/DDBJ databases">
        <title>A degradative enzymes factory behind the ericoid mycorrhizal symbiosis.</title>
        <authorList>
            <consortium name="DOE Joint Genome Institute"/>
            <person name="Martino E."/>
            <person name="Morin E."/>
            <person name="Grelet G."/>
            <person name="Kuo A."/>
            <person name="Kohler A."/>
            <person name="Daghino S."/>
            <person name="Barry K."/>
            <person name="Choi C."/>
            <person name="Cichocki N."/>
            <person name="Clum A."/>
            <person name="Copeland A."/>
            <person name="Hainaut M."/>
            <person name="Haridas S."/>
            <person name="Labutti K."/>
            <person name="Lindquist E."/>
            <person name="Lipzen A."/>
            <person name="Khouja H.-R."/>
            <person name="Murat C."/>
            <person name="Ohm R."/>
            <person name="Olson A."/>
            <person name="Spatafora J."/>
            <person name="Veneault-Fourrey C."/>
            <person name="Henrissat B."/>
            <person name="Grigoriev I."/>
            <person name="Martin F."/>
            <person name="Perotto S."/>
        </authorList>
    </citation>
    <scope>NUCLEOTIDE SEQUENCE [LARGE SCALE GENOMIC DNA]</scope>
    <source>
        <strain evidence="1 2">F</strain>
    </source>
</reference>
<accession>A0A2J6R6J3</accession>
<dbReference type="Proteomes" id="UP000235786">
    <property type="component" value="Unassembled WGS sequence"/>
</dbReference>
<keyword evidence="2" id="KW-1185">Reference proteome</keyword>
<evidence type="ECO:0000313" key="2">
    <source>
        <dbReference type="Proteomes" id="UP000235786"/>
    </source>
</evidence>
<dbReference type="AlphaFoldDB" id="A0A2J6R6J3"/>
<protein>
    <submittedName>
        <fullName evidence="1">Uncharacterized protein</fullName>
    </submittedName>
</protein>
<evidence type="ECO:0000313" key="1">
    <source>
        <dbReference type="EMBL" id="PMD34133.1"/>
    </source>
</evidence>
<gene>
    <name evidence="1" type="ORF">L207DRAFT_136273</name>
</gene>
<name>A0A2J6R6J3_HYAVF</name>
<dbReference type="EMBL" id="KZ613954">
    <property type="protein sequence ID" value="PMD34133.1"/>
    <property type="molecule type" value="Genomic_DNA"/>
</dbReference>